<feature type="compositionally biased region" description="Low complexity" evidence="1">
    <location>
        <begin position="291"/>
        <end position="310"/>
    </location>
</feature>
<feature type="compositionally biased region" description="Low complexity" evidence="1">
    <location>
        <begin position="318"/>
        <end position="331"/>
    </location>
</feature>
<evidence type="ECO:0000313" key="2">
    <source>
        <dbReference type="EMBL" id="KAL1139182.1"/>
    </source>
</evidence>
<feature type="region of interest" description="Disordered" evidence="1">
    <location>
        <begin position="157"/>
        <end position="372"/>
    </location>
</feature>
<name>A0ABD0Z3T7_9HEMI</name>
<comment type="caution">
    <text evidence="2">The sequence shown here is derived from an EMBL/GenBank/DDBJ whole genome shotgun (WGS) entry which is preliminary data.</text>
</comment>
<dbReference type="Proteomes" id="UP001558652">
    <property type="component" value="Unassembled WGS sequence"/>
</dbReference>
<gene>
    <name evidence="2" type="ORF">AAG570_009241</name>
</gene>
<reference evidence="2 3" key="1">
    <citation type="submission" date="2024-07" db="EMBL/GenBank/DDBJ databases">
        <title>Chromosome-level genome assembly of the water stick insect Ranatra chinensis (Heteroptera: Nepidae).</title>
        <authorList>
            <person name="Liu X."/>
        </authorList>
    </citation>
    <scope>NUCLEOTIDE SEQUENCE [LARGE SCALE GENOMIC DNA]</scope>
    <source>
        <strain evidence="2">Cailab_2021Rc</strain>
        <tissue evidence="2">Muscle</tissue>
    </source>
</reference>
<dbReference type="EMBL" id="JBFDAA010000003">
    <property type="protein sequence ID" value="KAL1139182.1"/>
    <property type="molecule type" value="Genomic_DNA"/>
</dbReference>
<dbReference type="AlphaFoldDB" id="A0ABD0Z3T7"/>
<feature type="compositionally biased region" description="Low complexity" evidence="1">
    <location>
        <begin position="266"/>
        <end position="275"/>
    </location>
</feature>
<feature type="region of interest" description="Disordered" evidence="1">
    <location>
        <begin position="1"/>
        <end position="30"/>
    </location>
</feature>
<sequence length="372" mass="41766">MKKDKEVEMEDSKGNDGRKSKRVRLPTQPYQSPIPELNLIAKISKIDKTPTKQLDEKLIVFYRNEFLAVRNAEGSFYVCQAMQNIYKSSAKIRIRWLSQHDGDLYTPDFYDTTDFDCILTNLNLERVEKNKFRLPSEESQRTQSILKRAIDVEKGVVDNTTPTEEHPDGLDLSLYRNEDQLKKRRKKKTKSPKRNRTKSSSRSTKKSPRSLPESTGEEDEDEEDNEEDEEEEEEEEEDDEEEEVEEEEDEVAETKKSKKRGGGGASASSSPQAARPVKKRKVATPAKKAVTTNNSKKLSSSTRAGGAAISAGGGDTNASSKRSSTASSQAPSKRKSSNTDGSSMAAKRPRRAQSSSNQETNNSKTRSEYSFT</sequence>
<keyword evidence="3" id="KW-1185">Reference proteome</keyword>
<evidence type="ECO:0000256" key="1">
    <source>
        <dbReference type="SAM" id="MobiDB-lite"/>
    </source>
</evidence>
<organism evidence="2 3">
    <name type="scientific">Ranatra chinensis</name>
    <dbReference type="NCBI Taxonomy" id="642074"/>
    <lineage>
        <taxon>Eukaryota</taxon>
        <taxon>Metazoa</taxon>
        <taxon>Ecdysozoa</taxon>
        <taxon>Arthropoda</taxon>
        <taxon>Hexapoda</taxon>
        <taxon>Insecta</taxon>
        <taxon>Pterygota</taxon>
        <taxon>Neoptera</taxon>
        <taxon>Paraneoptera</taxon>
        <taxon>Hemiptera</taxon>
        <taxon>Heteroptera</taxon>
        <taxon>Panheteroptera</taxon>
        <taxon>Nepomorpha</taxon>
        <taxon>Nepidae</taxon>
        <taxon>Ranatrinae</taxon>
        <taxon>Ranatra</taxon>
    </lineage>
</organism>
<feature type="compositionally biased region" description="Basic residues" evidence="1">
    <location>
        <begin position="182"/>
        <end position="208"/>
    </location>
</feature>
<feature type="compositionally biased region" description="Polar residues" evidence="1">
    <location>
        <begin position="352"/>
        <end position="372"/>
    </location>
</feature>
<proteinExistence type="predicted"/>
<feature type="compositionally biased region" description="Acidic residues" evidence="1">
    <location>
        <begin position="215"/>
        <end position="251"/>
    </location>
</feature>
<evidence type="ECO:0000313" key="3">
    <source>
        <dbReference type="Proteomes" id="UP001558652"/>
    </source>
</evidence>
<protein>
    <submittedName>
        <fullName evidence="2">Uncharacterized protein</fullName>
    </submittedName>
</protein>
<accession>A0ABD0Z3T7</accession>
<feature type="compositionally biased region" description="Basic and acidic residues" evidence="1">
    <location>
        <begin position="1"/>
        <end position="18"/>
    </location>
</feature>